<keyword evidence="6" id="KW-1185">Reference proteome</keyword>
<dbReference type="FunCoup" id="B4CZ23">
    <property type="interactions" value="252"/>
</dbReference>
<evidence type="ECO:0000313" key="5">
    <source>
        <dbReference type="EMBL" id="EDY20714.1"/>
    </source>
</evidence>
<dbReference type="Proteomes" id="UP000005824">
    <property type="component" value="Unassembled WGS sequence"/>
</dbReference>
<dbReference type="InterPro" id="IPR036390">
    <property type="entry name" value="WH_DNA-bd_sf"/>
</dbReference>
<dbReference type="AlphaFoldDB" id="B4CZ23"/>
<dbReference type="PROSITE" id="PS50987">
    <property type="entry name" value="HTH_ARSR_2"/>
    <property type="match status" value="1"/>
</dbReference>
<accession>B4CZ23</accession>
<dbReference type="SMART" id="SM00418">
    <property type="entry name" value="HTH_ARSR"/>
    <property type="match status" value="1"/>
</dbReference>
<evidence type="ECO:0000256" key="1">
    <source>
        <dbReference type="ARBA" id="ARBA00023015"/>
    </source>
</evidence>
<dbReference type="InterPro" id="IPR036388">
    <property type="entry name" value="WH-like_DNA-bd_sf"/>
</dbReference>
<feature type="domain" description="HTH arsR-type" evidence="4">
    <location>
        <begin position="4"/>
        <end position="104"/>
    </location>
</feature>
<dbReference type="PANTHER" id="PTHR33154">
    <property type="entry name" value="TRANSCRIPTIONAL REGULATOR, ARSR FAMILY"/>
    <property type="match status" value="1"/>
</dbReference>
<dbReference type="InterPro" id="IPR051081">
    <property type="entry name" value="HTH_MetalResp_TranReg"/>
</dbReference>
<dbReference type="eggNOG" id="COG0640">
    <property type="taxonomic scope" value="Bacteria"/>
</dbReference>
<dbReference type="GO" id="GO:0003700">
    <property type="term" value="F:DNA-binding transcription factor activity"/>
    <property type="evidence" value="ECO:0007669"/>
    <property type="project" value="InterPro"/>
</dbReference>
<comment type="caution">
    <text evidence="5">The sequence shown here is derived from an EMBL/GenBank/DDBJ whole genome shotgun (WGS) entry which is preliminary data.</text>
</comment>
<keyword evidence="3" id="KW-0804">Transcription</keyword>
<dbReference type="CDD" id="cd00090">
    <property type="entry name" value="HTH_ARSR"/>
    <property type="match status" value="1"/>
</dbReference>
<keyword evidence="2" id="KW-0238">DNA-binding</keyword>
<name>B4CZ23_9BACT</name>
<dbReference type="NCBIfam" id="NF033788">
    <property type="entry name" value="HTH_metalloreg"/>
    <property type="match status" value="1"/>
</dbReference>
<dbReference type="SUPFAM" id="SSF46785">
    <property type="entry name" value="Winged helix' DNA-binding domain"/>
    <property type="match status" value="1"/>
</dbReference>
<evidence type="ECO:0000259" key="4">
    <source>
        <dbReference type="PROSITE" id="PS50987"/>
    </source>
</evidence>
<reference evidence="5 6" key="1">
    <citation type="journal article" date="2011" name="J. Bacteriol.">
        <title>Genome sequence of Chthoniobacter flavus Ellin428, an aerobic heterotrophic soil bacterium.</title>
        <authorList>
            <person name="Kant R."/>
            <person name="van Passel M.W."/>
            <person name="Palva A."/>
            <person name="Lucas S."/>
            <person name="Lapidus A."/>
            <person name="Glavina Del Rio T."/>
            <person name="Dalin E."/>
            <person name="Tice H."/>
            <person name="Bruce D."/>
            <person name="Goodwin L."/>
            <person name="Pitluck S."/>
            <person name="Larimer F.W."/>
            <person name="Land M.L."/>
            <person name="Hauser L."/>
            <person name="Sangwan P."/>
            <person name="de Vos W.M."/>
            <person name="Janssen P.H."/>
            <person name="Smidt H."/>
        </authorList>
    </citation>
    <scope>NUCLEOTIDE SEQUENCE [LARGE SCALE GENOMIC DNA]</scope>
    <source>
        <strain evidence="5 6">Ellin428</strain>
    </source>
</reference>
<dbReference type="PANTHER" id="PTHR33154:SF18">
    <property type="entry name" value="ARSENICAL RESISTANCE OPERON REPRESSOR"/>
    <property type="match status" value="1"/>
</dbReference>
<dbReference type="Gene3D" id="1.10.10.10">
    <property type="entry name" value="Winged helix-like DNA-binding domain superfamily/Winged helix DNA-binding domain"/>
    <property type="match status" value="1"/>
</dbReference>
<dbReference type="RefSeq" id="WP_006979236.1">
    <property type="nucleotide sequence ID" value="NZ_ABVL01000004.1"/>
</dbReference>
<dbReference type="InterPro" id="IPR001845">
    <property type="entry name" value="HTH_ArsR_DNA-bd_dom"/>
</dbReference>
<gene>
    <name evidence="5" type="ORF">CfE428DRAFT_1911</name>
</gene>
<dbReference type="GO" id="GO:0003677">
    <property type="term" value="F:DNA binding"/>
    <property type="evidence" value="ECO:0007669"/>
    <property type="project" value="UniProtKB-KW"/>
</dbReference>
<evidence type="ECO:0000313" key="6">
    <source>
        <dbReference type="Proteomes" id="UP000005824"/>
    </source>
</evidence>
<protein>
    <submittedName>
        <fullName evidence="5">Transcriptional regulator, ArsR family</fullName>
    </submittedName>
</protein>
<organism evidence="5 6">
    <name type="scientific">Chthoniobacter flavus Ellin428</name>
    <dbReference type="NCBI Taxonomy" id="497964"/>
    <lineage>
        <taxon>Bacteria</taxon>
        <taxon>Pseudomonadati</taxon>
        <taxon>Verrucomicrobiota</taxon>
        <taxon>Spartobacteria</taxon>
        <taxon>Chthoniobacterales</taxon>
        <taxon>Chthoniobacteraceae</taxon>
        <taxon>Chthoniobacter</taxon>
    </lineage>
</organism>
<proteinExistence type="predicted"/>
<sequence>MRQPSSTRLRELPPIFKALSDPTRLRLLSLLSEGEVCVCFLSDVLKLVQPKVSRHLAYLKRAGLVAARREGKWMHYAWAELGDPISRNVMNGLRDWMAKDEILRRERAALKRVCC</sequence>
<evidence type="ECO:0000256" key="2">
    <source>
        <dbReference type="ARBA" id="ARBA00023125"/>
    </source>
</evidence>
<keyword evidence="1" id="KW-0805">Transcription regulation</keyword>
<dbReference type="PRINTS" id="PR00778">
    <property type="entry name" value="HTHARSR"/>
</dbReference>
<dbReference type="Pfam" id="PF01022">
    <property type="entry name" value="HTH_5"/>
    <property type="match status" value="1"/>
</dbReference>
<dbReference type="STRING" id="497964.CfE428DRAFT_1911"/>
<evidence type="ECO:0000256" key="3">
    <source>
        <dbReference type="ARBA" id="ARBA00023163"/>
    </source>
</evidence>
<dbReference type="InterPro" id="IPR011991">
    <property type="entry name" value="ArsR-like_HTH"/>
</dbReference>
<dbReference type="InParanoid" id="B4CZ23"/>
<dbReference type="EMBL" id="ABVL01000004">
    <property type="protein sequence ID" value="EDY20714.1"/>
    <property type="molecule type" value="Genomic_DNA"/>
</dbReference>